<feature type="region of interest" description="Disordered" evidence="3">
    <location>
        <begin position="125"/>
        <end position="161"/>
    </location>
</feature>
<keyword evidence="1" id="KW-0539">Nucleus</keyword>
<dbReference type="AlphaFoldDB" id="A0AAV2DC36"/>
<feature type="region of interest" description="Disordered" evidence="3">
    <location>
        <begin position="178"/>
        <end position="283"/>
    </location>
</feature>
<feature type="region of interest" description="Disordered" evidence="3">
    <location>
        <begin position="19"/>
        <end position="90"/>
    </location>
</feature>
<dbReference type="EMBL" id="OZ034815">
    <property type="protein sequence ID" value="CAL1370982.1"/>
    <property type="molecule type" value="Genomic_DNA"/>
</dbReference>
<feature type="region of interest" description="Disordered" evidence="3">
    <location>
        <begin position="328"/>
        <end position="347"/>
    </location>
</feature>
<proteinExistence type="predicted"/>
<organism evidence="5 6">
    <name type="scientific">Linum trigynum</name>
    <dbReference type="NCBI Taxonomy" id="586398"/>
    <lineage>
        <taxon>Eukaryota</taxon>
        <taxon>Viridiplantae</taxon>
        <taxon>Streptophyta</taxon>
        <taxon>Embryophyta</taxon>
        <taxon>Tracheophyta</taxon>
        <taxon>Spermatophyta</taxon>
        <taxon>Magnoliopsida</taxon>
        <taxon>eudicotyledons</taxon>
        <taxon>Gunneridae</taxon>
        <taxon>Pentapetalae</taxon>
        <taxon>rosids</taxon>
        <taxon>fabids</taxon>
        <taxon>Malpighiales</taxon>
        <taxon>Linaceae</taxon>
        <taxon>Linum</taxon>
    </lineage>
</organism>
<feature type="compositionally biased region" description="Low complexity" evidence="3">
    <location>
        <begin position="23"/>
        <end position="36"/>
    </location>
</feature>
<comment type="caution">
    <text evidence="2">Lacks conserved residue(s) required for the propagation of feature annotation.</text>
</comment>
<dbReference type="Pfam" id="PF08879">
    <property type="entry name" value="WRC"/>
    <property type="match status" value="1"/>
</dbReference>
<reference evidence="5 6" key="1">
    <citation type="submission" date="2024-04" db="EMBL/GenBank/DDBJ databases">
        <authorList>
            <person name="Fracassetti M."/>
        </authorList>
    </citation>
    <scope>NUCLEOTIDE SEQUENCE [LARGE SCALE GENOMIC DNA]</scope>
</reference>
<accession>A0AAV2DC36</accession>
<feature type="region of interest" description="Disordered" evidence="3">
    <location>
        <begin position="406"/>
        <end position="425"/>
    </location>
</feature>
<evidence type="ECO:0000256" key="3">
    <source>
        <dbReference type="SAM" id="MobiDB-lite"/>
    </source>
</evidence>
<feature type="compositionally biased region" description="Basic and acidic residues" evidence="3">
    <location>
        <begin position="245"/>
        <end position="254"/>
    </location>
</feature>
<feature type="compositionally biased region" description="Low complexity" evidence="3">
    <location>
        <begin position="202"/>
        <end position="215"/>
    </location>
</feature>
<sequence length="465" mass="49482">MRIRKRKVPLPFHLVSPVPIPPSFFSTDPDPTATTATPPPPLVQLRQDPSGTGAPIPASDDNKAGAAGFGSNPTDRLNRAERNGHVGSDGIGWAHPIYPISWEDGKDEFGIKRSIRANNVAAASIHSKGSKCSSSTDPEILGQQQRQSAAPASSSASTSHLPPVLGAMSTWCKEYPHLKDTKNDNSHNNKSPLLIPSRKRSSWSSSPSSSSSSSSYFDINGDPATIRSPSNGQQEVRPQAYQTPRDTKVVHADHISGIGGGANSNNDKKKRTPAGGGGGRGGGGGVVMEGSRCSRVNGRGWRCSQPTLVGYSLCEHHLGKGRLRSITTASNLRPPPRQLGTIGTTSTTMTAANPSLVAPKTKPNPSLTMITSPVVHPFYDGTDTRTKGVGVVLPSSSYGLYDEVEEEEEKRKPQPQFVFPSNKKKSKLGTVKARSISSLLDQPDNSNAAVAALLADNHHHHNIKY</sequence>
<feature type="compositionally biased region" description="Low complexity" evidence="3">
    <location>
        <begin position="143"/>
        <end position="159"/>
    </location>
</feature>
<dbReference type="PANTHER" id="PTHR34122">
    <property type="entry name" value="EXPRESSED PROTEIN-RELATED"/>
    <property type="match status" value="1"/>
</dbReference>
<evidence type="ECO:0000259" key="4">
    <source>
        <dbReference type="PROSITE" id="PS51667"/>
    </source>
</evidence>
<gene>
    <name evidence="5" type="ORF">LTRI10_LOCUS13072</name>
</gene>
<protein>
    <recommendedName>
        <fullName evidence="4">WRC domain-containing protein</fullName>
    </recommendedName>
</protein>
<feature type="compositionally biased region" description="Low complexity" evidence="3">
    <location>
        <begin position="125"/>
        <end position="135"/>
    </location>
</feature>
<feature type="compositionally biased region" description="Polar residues" evidence="3">
    <location>
        <begin position="227"/>
        <end position="244"/>
    </location>
</feature>
<evidence type="ECO:0000313" key="6">
    <source>
        <dbReference type="Proteomes" id="UP001497516"/>
    </source>
</evidence>
<evidence type="ECO:0000256" key="2">
    <source>
        <dbReference type="PROSITE-ProRule" id="PRU01002"/>
    </source>
</evidence>
<feature type="compositionally biased region" description="Gly residues" evidence="3">
    <location>
        <begin position="274"/>
        <end position="283"/>
    </location>
</feature>
<dbReference type="PANTHER" id="PTHR34122:SF1">
    <property type="entry name" value="EXPRESSED PROTEIN"/>
    <property type="match status" value="1"/>
</dbReference>
<feature type="compositionally biased region" description="Basic and acidic residues" evidence="3">
    <location>
        <begin position="178"/>
        <end position="187"/>
    </location>
</feature>
<evidence type="ECO:0000256" key="1">
    <source>
        <dbReference type="ARBA" id="ARBA00023242"/>
    </source>
</evidence>
<dbReference type="InterPro" id="IPR014977">
    <property type="entry name" value="WRC_dom"/>
</dbReference>
<dbReference type="Proteomes" id="UP001497516">
    <property type="component" value="Chromosome 2"/>
</dbReference>
<evidence type="ECO:0000313" key="5">
    <source>
        <dbReference type="EMBL" id="CAL1370982.1"/>
    </source>
</evidence>
<name>A0AAV2DC36_9ROSI</name>
<keyword evidence="6" id="KW-1185">Reference proteome</keyword>
<feature type="domain" description="WRC" evidence="4">
    <location>
        <begin position="287"/>
        <end position="334"/>
    </location>
</feature>
<dbReference type="PROSITE" id="PS51667">
    <property type="entry name" value="WRC"/>
    <property type="match status" value="1"/>
</dbReference>